<reference evidence="1 2" key="2">
    <citation type="journal article" date="2018" name="New Phytol.">
        <title>High intraspecific genome diversity in the model arbuscular mycorrhizal symbiont Rhizophagus irregularis.</title>
        <authorList>
            <person name="Chen E.C.H."/>
            <person name="Morin E."/>
            <person name="Beaudet D."/>
            <person name="Noel J."/>
            <person name="Yildirir G."/>
            <person name="Ndikumana S."/>
            <person name="Charron P."/>
            <person name="St-Onge C."/>
            <person name="Giorgi J."/>
            <person name="Kruger M."/>
            <person name="Marton T."/>
            <person name="Ropars J."/>
            <person name="Grigoriev I.V."/>
            <person name="Hainaut M."/>
            <person name="Henrissat B."/>
            <person name="Roux C."/>
            <person name="Martin F."/>
            <person name="Corradi N."/>
        </authorList>
    </citation>
    <scope>NUCLEOTIDE SEQUENCE [LARGE SCALE GENOMIC DNA]</scope>
    <source>
        <strain evidence="1 2">DAOM 197198</strain>
    </source>
</reference>
<name>A0A2P4PEQ8_RHIID</name>
<keyword evidence="2" id="KW-1185">Reference proteome</keyword>
<proteinExistence type="predicted"/>
<comment type="caution">
    <text evidence="1">The sequence shown here is derived from an EMBL/GenBank/DDBJ whole genome shotgun (WGS) entry which is preliminary data.</text>
</comment>
<dbReference type="Proteomes" id="UP000018888">
    <property type="component" value="Unassembled WGS sequence"/>
</dbReference>
<dbReference type="AlphaFoldDB" id="A0A2P4PEQ8"/>
<evidence type="ECO:0000313" key="2">
    <source>
        <dbReference type="Proteomes" id="UP000018888"/>
    </source>
</evidence>
<protein>
    <submittedName>
        <fullName evidence="1">Uncharacterized protein</fullName>
    </submittedName>
</protein>
<dbReference type="EMBL" id="AUPC02000254">
    <property type="protein sequence ID" value="POG63863.1"/>
    <property type="molecule type" value="Genomic_DNA"/>
</dbReference>
<sequence>MLLQISLVNFIDKHQWYMKRLNSLIKKYETKGIIKKFDLNWYHKFEEFEWVQDVTQFYSLPNI</sequence>
<reference evidence="1 2" key="1">
    <citation type="journal article" date="2013" name="Proc. Natl. Acad. Sci. U.S.A.">
        <title>Genome of an arbuscular mycorrhizal fungus provides insight into the oldest plant symbiosis.</title>
        <authorList>
            <person name="Tisserant E."/>
            <person name="Malbreil M."/>
            <person name="Kuo A."/>
            <person name="Kohler A."/>
            <person name="Symeonidi A."/>
            <person name="Balestrini R."/>
            <person name="Charron P."/>
            <person name="Duensing N."/>
            <person name="Frei Dit Frey N."/>
            <person name="Gianinazzi-Pearson V."/>
            <person name="Gilbert L.B."/>
            <person name="Handa Y."/>
            <person name="Herr J.R."/>
            <person name="Hijri M."/>
            <person name="Koul R."/>
            <person name="Kawaguchi M."/>
            <person name="Krajinski F."/>
            <person name="Lammers P.J."/>
            <person name="Masclaux F.G."/>
            <person name="Murat C."/>
            <person name="Morin E."/>
            <person name="Ndikumana S."/>
            <person name="Pagni M."/>
            <person name="Petitpierre D."/>
            <person name="Requena N."/>
            <person name="Rosikiewicz P."/>
            <person name="Riley R."/>
            <person name="Saito K."/>
            <person name="San Clemente H."/>
            <person name="Shapiro H."/>
            <person name="van Tuinen D."/>
            <person name="Becard G."/>
            <person name="Bonfante P."/>
            <person name="Paszkowski U."/>
            <person name="Shachar-Hill Y.Y."/>
            <person name="Tuskan G.A."/>
            <person name="Young P.W."/>
            <person name="Sanders I.R."/>
            <person name="Henrissat B."/>
            <person name="Rensing S.A."/>
            <person name="Grigoriev I.V."/>
            <person name="Corradi N."/>
            <person name="Roux C."/>
            <person name="Martin F."/>
        </authorList>
    </citation>
    <scope>NUCLEOTIDE SEQUENCE [LARGE SCALE GENOMIC DNA]</scope>
    <source>
        <strain evidence="1 2">DAOM 197198</strain>
    </source>
</reference>
<accession>A0A2P4PEQ8</accession>
<dbReference type="VEuPathDB" id="FungiDB:RhiirFUN_000814"/>
<gene>
    <name evidence="1" type="ORF">GLOIN_2v1681939</name>
</gene>
<evidence type="ECO:0000313" key="1">
    <source>
        <dbReference type="EMBL" id="POG63863.1"/>
    </source>
</evidence>
<organism evidence="1 2">
    <name type="scientific">Rhizophagus irregularis (strain DAOM 181602 / DAOM 197198 / MUCL 43194)</name>
    <name type="common">Arbuscular mycorrhizal fungus</name>
    <name type="synonym">Glomus intraradices</name>
    <dbReference type="NCBI Taxonomy" id="747089"/>
    <lineage>
        <taxon>Eukaryota</taxon>
        <taxon>Fungi</taxon>
        <taxon>Fungi incertae sedis</taxon>
        <taxon>Mucoromycota</taxon>
        <taxon>Glomeromycotina</taxon>
        <taxon>Glomeromycetes</taxon>
        <taxon>Glomerales</taxon>
        <taxon>Glomeraceae</taxon>
        <taxon>Rhizophagus</taxon>
    </lineage>
</organism>